<organism evidence="6 7">
    <name type="scientific">Natronincola ferrireducens</name>
    <dbReference type="NCBI Taxonomy" id="393762"/>
    <lineage>
        <taxon>Bacteria</taxon>
        <taxon>Bacillati</taxon>
        <taxon>Bacillota</taxon>
        <taxon>Clostridia</taxon>
        <taxon>Peptostreptococcales</taxon>
        <taxon>Natronincolaceae</taxon>
        <taxon>Natronincola</taxon>
    </lineage>
</organism>
<dbReference type="AlphaFoldDB" id="A0A1G9J8I6"/>
<dbReference type="RefSeq" id="WP_176762206.1">
    <property type="nucleotide sequence ID" value="NZ_FNFP01000019.1"/>
</dbReference>
<keyword evidence="7" id="KW-1185">Reference proteome</keyword>
<dbReference type="EMBL" id="FNFP01000019">
    <property type="protein sequence ID" value="SDL33897.1"/>
    <property type="molecule type" value="Genomic_DNA"/>
</dbReference>
<dbReference type="InterPro" id="IPR023873">
    <property type="entry name" value="FeFe-hyd_GTPase_HydF"/>
</dbReference>
<feature type="domain" description="Hydrogen maturase F tetramerization" evidence="5">
    <location>
        <begin position="277"/>
        <end position="393"/>
    </location>
</feature>
<keyword evidence="2" id="KW-0342">GTP-binding</keyword>
<feature type="domain" description="G" evidence="3">
    <location>
        <begin position="11"/>
        <end position="126"/>
    </location>
</feature>
<dbReference type="PANTHER" id="PTHR42714">
    <property type="entry name" value="TRNA MODIFICATION GTPASE GTPBP3"/>
    <property type="match status" value="1"/>
</dbReference>
<dbReference type="InterPro" id="IPR040644">
    <property type="entry name" value="HydF_tetramer"/>
</dbReference>
<dbReference type="CDD" id="cd00880">
    <property type="entry name" value="Era_like"/>
    <property type="match status" value="1"/>
</dbReference>
<evidence type="ECO:0000256" key="2">
    <source>
        <dbReference type="ARBA" id="ARBA00023134"/>
    </source>
</evidence>
<evidence type="ECO:0000313" key="7">
    <source>
        <dbReference type="Proteomes" id="UP000198718"/>
    </source>
</evidence>
<dbReference type="Gene3D" id="3.40.50.300">
    <property type="entry name" value="P-loop containing nucleotide triphosphate hydrolases"/>
    <property type="match status" value="1"/>
</dbReference>
<dbReference type="Gene3D" id="3.40.50.11420">
    <property type="match status" value="1"/>
</dbReference>
<dbReference type="Pfam" id="PF18133">
    <property type="entry name" value="HydF_tetramer"/>
    <property type="match status" value="1"/>
</dbReference>
<dbReference type="InterPro" id="IPR041606">
    <property type="entry name" value="HydF_dimer"/>
</dbReference>
<dbReference type="InterPro" id="IPR005225">
    <property type="entry name" value="Small_GTP-bd"/>
</dbReference>
<evidence type="ECO:0000313" key="6">
    <source>
        <dbReference type="EMBL" id="SDL33897.1"/>
    </source>
</evidence>
<evidence type="ECO:0000256" key="1">
    <source>
        <dbReference type="ARBA" id="ARBA00022741"/>
    </source>
</evidence>
<reference evidence="6 7" key="1">
    <citation type="submission" date="2016-10" db="EMBL/GenBank/DDBJ databases">
        <authorList>
            <person name="de Groot N.N."/>
        </authorList>
    </citation>
    <scope>NUCLEOTIDE SEQUENCE [LARGE SCALE GENOMIC DNA]</scope>
    <source>
        <strain evidence="6 7">DSM 18346</strain>
    </source>
</reference>
<gene>
    <name evidence="6" type="ORF">SAMN05660472_03035</name>
</gene>
<name>A0A1G9J8I6_9FIRM</name>
<dbReference type="PANTHER" id="PTHR42714:SF6">
    <property type="entry name" value="TRANSLATION INITIATION FACTOR IF-2"/>
    <property type="match status" value="1"/>
</dbReference>
<evidence type="ECO:0000259" key="4">
    <source>
        <dbReference type="Pfam" id="PF18128"/>
    </source>
</evidence>
<keyword evidence="1" id="KW-0547">Nucleotide-binding</keyword>
<dbReference type="InterPro" id="IPR027417">
    <property type="entry name" value="P-loop_NTPase"/>
</dbReference>
<dbReference type="SUPFAM" id="SSF52540">
    <property type="entry name" value="P-loop containing nucleoside triphosphate hydrolases"/>
    <property type="match status" value="1"/>
</dbReference>
<sequence>MNNTPRGNRLHIAIFGRRNAGKSSLINALTNQDTALVSDIPGTTTDPVYKTMEILPIGPVLIIDTAGIDDEGVIGELRTQKTKEVLNKTDLALIVTNLETGIGTFEEELLTTIKEKDIPTIIVYNKWDIIKNPKEVVEKTNSTPTVLVSAKTNEGIDKLKERIIAAAPKDIEVSLMGGLVERGDTVVLVTPIDTSAPKGRMILPQVQVIRDILDHDAFMIVCKETELQEALGSLKNPPKLVVTDSQAFAEVSKIVPPEIALTSFSILFARYKGDLRQLVEGVKAIKKLKKGDRVLIVEGCTHHRQEDDIGTVKIPRWLEKETGESLDFHWVSGNSFREDLSEYSLIVHCGACMQNRREMMARINKARGQNVPIINYGVLISHVTGIMDRVIAPFQIEIQ</sequence>
<dbReference type="Pfam" id="PF18128">
    <property type="entry name" value="HydF_dimer"/>
    <property type="match status" value="1"/>
</dbReference>
<proteinExistence type="predicted"/>
<dbReference type="GO" id="GO:0005737">
    <property type="term" value="C:cytoplasm"/>
    <property type="evidence" value="ECO:0007669"/>
    <property type="project" value="TreeGrafter"/>
</dbReference>
<accession>A0A1G9J8I6</accession>
<evidence type="ECO:0000259" key="3">
    <source>
        <dbReference type="Pfam" id="PF01926"/>
    </source>
</evidence>
<dbReference type="NCBIfam" id="TIGR00231">
    <property type="entry name" value="small_GTP"/>
    <property type="match status" value="1"/>
</dbReference>
<dbReference type="STRING" id="393762.SAMN05660472_03035"/>
<dbReference type="Proteomes" id="UP000198718">
    <property type="component" value="Unassembled WGS sequence"/>
</dbReference>
<feature type="domain" description="Hydrogen maturase F dimerization" evidence="4">
    <location>
        <begin position="175"/>
        <end position="273"/>
    </location>
</feature>
<dbReference type="GO" id="GO:0002098">
    <property type="term" value="P:tRNA wobble uridine modification"/>
    <property type="evidence" value="ECO:0007669"/>
    <property type="project" value="TreeGrafter"/>
</dbReference>
<protein>
    <submittedName>
        <fullName evidence="6">Iron-only hydrogenase maturation protein HydF</fullName>
    </submittedName>
</protein>
<dbReference type="Gene3D" id="3.40.50.11410">
    <property type="match status" value="1"/>
</dbReference>
<dbReference type="NCBIfam" id="TIGR03918">
    <property type="entry name" value="GTP_HydF"/>
    <property type="match status" value="1"/>
</dbReference>
<dbReference type="Pfam" id="PF01926">
    <property type="entry name" value="MMR_HSR1"/>
    <property type="match status" value="1"/>
</dbReference>
<dbReference type="InterPro" id="IPR006073">
    <property type="entry name" value="GTP-bd"/>
</dbReference>
<dbReference type="GO" id="GO:0005525">
    <property type="term" value="F:GTP binding"/>
    <property type="evidence" value="ECO:0007669"/>
    <property type="project" value="UniProtKB-KW"/>
</dbReference>
<dbReference type="GO" id="GO:0030488">
    <property type="term" value="P:tRNA methylation"/>
    <property type="evidence" value="ECO:0007669"/>
    <property type="project" value="TreeGrafter"/>
</dbReference>
<evidence type="ECO:0000259" key="5">
    <source>
        <dbReference type="Pfam" id="PF18133"/>
    </source>
</evidence>